<feature type="compositionally biased region" description="Basic and acidic residues" evidence="2">
    <location>
        <begin position="545"/>
        <end position="562"/>
    </location>
</feature>
<evidence type="ECO:0000256" key="1">
    <source>
        <dbReference type="SAM" id="Coils"/>
    </source>
</evidence>
<dbReference type="EMBL" id="ML977316">
    <property type="protein sequence ID" value="KAF2118626.1"/>
    <property type="molecule type" value="Genomic_DNA"/>
</dbReference>
<feature type="domain" description="Azaphilone pigments biosynthesis cluster protein L N-terminal" evidence="3">
    <location>
        <begin position="2"/>
        <end position="137"/>
    </location>
</feature>
<proteinExistence type="predicted"/>
<feature type="coiled-coil region" evidence="1">
    <location>
        <begin position="176"/>
        <end position="250"/>
    </location>
</feature>
<evidence type="ECO:0000256" key="2">
    <source>
        <dbReference type="SAM" id="MobiDB-lite"/>
    </source>
</evidence>
<dbReference type="OrthoDB" id="3045089at2759"/>
<feature type="compositionally biased region" description="Basic and acidic residues" evidence="2">
    <location>
        <begin position="574"/>
        <end position="615"/>
    </location>
</feature>
<evidence type="ECO:0000313" key="5">
    <source>
        <dbReference type="Proteomes" id="UP000799770"/>
    </source>
</evidence>
<dbReference type="InterPro" id="IPR031348">
    <property type="entry name" value="PigL_N"/>
</dbReference>
<protein>
    <recommendedName>
        <fullName evidence="3">Azaphilone pigments biosynthesis cluster protein L N-terminal domain-containing protein</fullName>
    </recommendedName>
</protein>
<keyword evidence="1" id="KW-0175">Coiled coil</keyword>
<dbReference type="AlphaFoldDB" id="A0A6A5ZHF1"/>
<feature type="region of interest" description="Disordered" evidence="2">
    <location>
        <begin position="545"/>
        <end position="616"/>
    </location>
</feature>
<keyword evidence="5" id="KW-1185">Reference proteome</keyword>
<organism evidence="4 5">
    <name type="scientific">Lophiotrema nucula</name>
    <dbReference type="NCBI Taxonomy" id="690887"/>
    <lineage>
        <taxon>Eukaryota</taxon>
        <taxon>Fungi</taxon>
        <taxon>Dikarya</taxon>
        <taxon>Ascomycota</taxon>
        <taxon>Pezizomycotina</taxon>
        <taxon>Dothideomycetes</taxon>
        <taxon>Pleosporomycetidae</taxon>
        <taxon>Pleosporales</taxon>
        <taxon>Lophiotremataceae</taxon>
        <taxon>Lophiotrema</taxon>
    </lineage>
</organism>
<evidence type="ECO:0000259" key="3">
    <source>
        <dbReference type="Pfam" id="PF17111"/>
    </source>
</evidence>
<evidence type="ECO:0000313" key="4">
    <source>
        <dbReference type="EMBL" id="KAF2118626.1"/>
    </source>
</evidence>
<sequence>MADPLSVIASVVGIVGAGTKLAITLYDLCDKAKNAPHSIREIASNLSLLSTILENIADVLKRHKDVYEERLLTDTEAVLKKYDDVQTAVRALIIRQDGFRVRLKWALKDTKVRELLVQIEGVKSALSLVLGCMNLAIAVKHPGKDLQKRTRLQRLVESVVRENRQSIIALSSREWSSLTEEELEALEREREGIKREKEALRRVKRTMRSINLDTDSSSSDRDRKEIKLERQRALLEKKEMMRKEKQHERAMREPVRALRPEWELHLDDEPKEPQGTVANNDTATWLFGLVFGSQPMAIDEKKGIAVEKDTAEARSEMATGKEQAKLMMQKGQRPKAVRLPPPPQVREIKVSDTIINLLKSWTSLNETEIDSMAATKEDREQEVDEDNISSLEASERDMSLRRWKLERELEDEAVSLSVENERIMKDWELQQEKDERRRFLAQHEEAERQQSIAEFEARKEREKREAEVERKRIIHESELRREKELKEKKMMEERIIKEYLEKQAVMKAKAEEERARIIDEWEREKAERTEKRKVEGEMLLQELRKQKAEADTRRLHRSEQQSHYDSNPASAQRTDARSDASDDDRLSDNSVERKTDMQPDEAEHFERHSSEQAHDRKFKTYRSLDGLEVARCMDDTRFAHRYFMGHHDHGNKSENVSRLSGHIFLGSHIAENPAQTTLTSTLFNNGLIPMLEDWTGVKRPADKNFSYLSRSEVLTGSQLWQSTSAPGRSELFEALCEIGWRPLYLRGTGAGQTWYYGSRAVHVEF</sequence>
<dbReference type="Proteomes" id="UP000799770">
    <property type="component" value="Unassembled WGS sequence"/>
</dbReference>
<reference evidence="4" key="1">
    <citation type="journal article" date="2020" name="Stud. Mycol.">
        <title>101 Dothideomycetes genomes: a test case for predicting lifestyles and emergence of pathogens.</title>
        <authorList>
            <person name="Haridas S."/>
            <person name="Albert R."/>
            <person name="Binder M."/>
            <person name="Bloem J."/>
            <person name="Labutti K."/>
            <person name="Salamov A."/>
            <person name="Andreopoulos B."/>
            <person name="Baker S."/>
            <person name="Barry K."/>
            <person name="Bills G."/>
            <person name="Bluhm B."/>
            <person name="Cannon C."/>
            <person name="Castanera R."/>
            <person name="Culley D."/>
            <person name="Daum C."/>
            <person name="Ezra D."/>
            <person name="Gonzalez J."/>
            <person name="Henrissat B."/>
            <person name="Kuo A."/>
            <person name="Liang C."/>
            <person name="Lipzen A."/>
            <person name="Lutzoni F."/>
            <person name="Magnuson J."/>
            <person name="Mondo S."/>
            <person name="Nolan M."/>
            <person name="Ohm R."/>
            <person name="Pangilinan J."/>
            <person name="Park H.-J."/>
            <person name="Ramirez L."/>
            <person name="Alfaro M."/>
            <person name="Sun H."/>
            <person name="Tritt A."/>
            <person name="Yoshinaga Y."/>
            <person name="Zwiers L.-H."/>
            <person name="Turgeon B."/>
            <person name="Goodwin S."/>
            <person name="Spatafora J."/>
            <person name="Crous P."/>
            <person name="Grigoriev I."/>
        </authorList>
    </citation>
    <scope>NUCLEOTIDE SEQUENCE</scope>
    <source>
        <strain evidence="4">CBS 627.86</strain>
    </source>
</reference>
<gene>
    <name evidence="4" type="ORF">BDV96DRAFT_642815</name>
</gene>
<name>A0A6A5ZHF1_9PLEO</name>
<dbReference type="Pfam" id="PF17111">
    <property type="entry name" value="PigL_N"/>
    <property type="match status" value="1"/>
</dbReference>
<accession>A0A6A5ZHF1</accession>